<evidence type="ECO:0000313" key="2">
    <source>
        <dbReference type="Proteomes" id="UP000053593"/>
    </source>
</evidence>
<dbReference type="Gene3D" id="3.80.10.10">
    <property type="entry name" value="Ribonuclease Inhibitor"/>
    <property type="match status" value="1"/>
</dbReference>
<dbReference type="Proteomes" id="UP000053593">
    <property type="component" value="Unassembled WGS sequence"/>
</dbReference>
<dbReference type="EMBL" id="KN834771">
    <property type="protein sequence ID" value="KIK61388.1"/>
    <property type="molecule type" value="Genomic_DNA"/>
</dbReference>
<gene>
    <name evidence="1" type="ORF">GYMLUDRAFT_997204</name>
</gene>
<dbReference type="SUPFAM" id="SSF52047">
    <property type="entry name" value="RNI-like"/>
    <property type="match status" value="1"/>
</dbReference>
<name>A0A0D0CYF1_9AGAR</name>
<proteinExistence type="predicted"/>
<dbReference type="InterPro" id="IPR032675">
    <property type="entry name" value="LRR_dom_sf"/>
</dbReference>
<protein>
    <recommendedName>
        <fullName evidence="3">F-box domain-containing protein</fullName>
    </recommendedName>
</protein>
<evidence type="ECO:0008006" key="3">
    <source>
        <dbReference type="Google" id="ProtNLM"/>
    </source>
</evidence>
<reference evidence="1 2" key="1">
    <citation type="submission" date="2014-04" db="EMBL/GenBank/DDBJ databases">
        <title>Evolutionary Origins and Diversification of the Mycorrhizal Mutualists.</title>
        <authorList>
            <consortium name="DOE Joint Genome Institute"/>
            <consortium name="Mycorrhizal Genomics Consortium"/>
            <person name="Kohler A."/>
            <person name="Kuo A."/>
            <person name="Nagy L.G."/>
            <person name="Floudas D."/>
            <person name="Copeland A."/>
            <person name="Barry K.W."/>
            <person name="Cichocki N."/>
            <person name="Veneault-Fourrey C."/>
            <person name="LaButti K."/>
            <person name="Lindquist E.A."/>
            <person name="Lipzen A."/>
            <person name="Lundell T."/>
            <person name="Morin E."/>
            <person name="Murat C."/>
            <person name="Riley R."/>
            <person name="Ohm R."/>
            <person name="Sun H."/>
            <person name="Tunlid A."/>
            <person name="Henrissat B."/>
            <person name="Grigoriev I.V."/>
            <person name="Hibbett D.S."/>
            <person name="Martin F."/>
        </authorList>
    </citation>
    <scope>NUCLEOTIDE SEQUENCE [LARGE SCALE GENOMIC DNA]</scope>
    <source>
        <strain evidence="1 2">FD-317 M1</strain>
    </source>
</reference>
<dbReference type="AlphaFoldDB" id="A0A0D0CYF1"/>
<dbReference type="HOGENOM" id="CLU_018544_12_1_1"/>
<keyword evidence="2" id="KW-1185">Reference proteome</keyword>
<accession>A0A0D0CYF1</accession>
<sequence>MIFDYACEWNEFRFERDSSGRPGMATITNFPALAISSTCVRWRLIAEALPSLWSRFRMHVLPSELGASSPLYDAYIATITLMLLRSQTRPLTIHLSFDIDPVRDGNPRSLDLFIEHMHRWASLTSTHPFPIANAHSRHLIALETLDLGAVRHGIHLIKLLEIFGNAPRLTGLSFPYAKPYDLPLSFPRHQITRLDVVTPSTESDAMSKLLDLFPNLTILKVWSGRGPRVAAPFPHAITPKTSTSINSLVVTFSSPKQENSVFSHFTLPSLRRLYLRTVGNPAWEWPGDASAAFISRSSSSITVLQMDGIPLSDGALISVLRPLPSLVSLEINHDGYEEELNPITPNLIDVLRVSHQTNPTRSNIPLIPRLRHLSIVCKGDDFDHETFVATIASRWRPQTHSFITSEGVEVDCLRSVVVKFWASEADQTAYGPLVEMDKMGLRVYVR</sequence>
<organism evidence="1 2">
    <name type="scientific">Collybiopsis luxurians FD-317 M1</name>
    <dbReference type="NCBI Taxonomy" id="944289"/>
    <lineage>
        <taxon>Eukaryota</taxon>
        <taxon>Fungi</taxon>
        <taxon>Dikarya</taxon>
        <taxon>Basidiomycota</taxon>
        <taxon>Agaricomycotina</taxon>
        <taxon>Agaricomycetes</taxon>
        <taxon>Agaricomycetidae</taxon>
        <taxon>Agaricales</taxon>
        <taxon>Marasmiineae</taxon>
        <taxon>Omphalotaceae</taxon>
        <taxon>Collybiopsis</taxon>
        <taxon>Collybiopsis luxurians</taxon>
    </lineage>
</organism>
<evidence type="ECO:0000313" key="1">
    <source>
        <dbReference type="EMBL" id="KIK61388.1"/>
    </source>
</evidence>